<feature type="transmembrane region" description="Helical" evidence="1">
    <location>
        <begin position="154"/>
        <end position="174"/>
    </location>
</feature>
<dbReference type="Pfam" id="PF03729">
    <property type="entry name" value="DUF308"/>
    <property type="match status" value="2"/>
</dbReference>
<protein>
    <submittedName>
        <fullName evidence="2">Uncharacterized membrane protein HdeD, DUF308 family</fullName>
    </submittedName>
</protein>
<dbReference type="STRING" id="1387277.SAMN06295998_104281"/>
<reference evidence="2 3" key="1">
    <citation type="submission" date="2017-04" db="EMBL/GenBank/DDBJ databases">
        <authorList>
            <person name="Afonso C.L."/>
            <person name="Miller P.J."/>
            <person name="Scott M.A."/>
            <person name="Spackman E."/>
            <person name="Goraichik I."/>
            <person name="Dimitrov K.M."/>
            <person name="Suarez D.L."/>
            <person name="Swayne D.E."/>
        </authorList>
    </citation>
    <scope>NUCLEOTIDE SEQUENCE [LARGE SCALE GENOMIC DNA]</scope>
    <source>
        <strain evidence="2 3">CGMCC 1.12644</strain>
    </source>
</reference>
<dbReference type="Proteomes" id="UP000192330">
    <property type="component" value="Unassembled WGS sequence"/>
</dbReference>
<dbReference type="GO" id="GO:0005886">
    <property type="term" value="C:plasma membrane"/>
    <property type="evidence" value="ECO:0007669"/>
    <property type="project" value="TreeGrafter"/>
</dbReference>
<proteinExistence type="predicted"/>
<evidence type="ECO:0000256" key="1">
    <source>
        <dbReference type="SAM" id="Phobius"/>
    </source>
</evidence>
<keyword evidence="3" id="KW-1185">Reference proteome</keyword>
<feature type="transmembrane region" description="Helical" evidence="1">
    <location>
        <begin position="94"/>
        <end position="115"/>
    </location>
</feature>
<dbReference type="PANTHER" id="PTHR34989:SF1">
    <property type="entry name" value="PROTEIN HDED"/>
    <property type="match status" value="1"/>
</dbReference>
<feature type="transmembrane region" description="Helical" evidence="1">
    <location>
        <begin position="127"/>
        <end position="148"/>
    </location>
</feature>
<keyword evidence="1" id="KW-1133">Transmembrane helix</keyword>
<sequence>MQDYMSFPERNWWLLLVRGSAALLFGVAAFAWPGLTVAVLVLIFGAYVLIDGILGIVDSIRYRDRLDRWWLWLLDGVLGVAVGAMMLFMPGISVFVLLMFIAGWAIAGGFLRIIAAIQLRREIEGEWLLGLGGVLSILFGGLLIAMPGAGLVSLVWLIGIWALVFGGLFIMLAFRLRTLGEDRPAPADTK</sequence>
<dbReference type="InterPro" id="IPR005325">
    <property type="entry name" value="DUF308_memb"/>
</dbReference>
<dbReference type="PANTHER" id="PTHR34989">
    <property type="entry name" value="PROTEIN HDED"/>
    <property type="match status" value="1"/>
</dbReference>
<feature type="transmembrane region" description="Helical" evidence="1">
    <location>
        <begin position="12"/>
        <end position="32"/>
    </location>
</feature>
<dbReference type="InterPro" id="IPR052712">
    <property type="entry name" value="Acid_resist_chaperone_HdeD"/>
</dbReference>
<dbReference type="EMBL" id="FWYD01000004">
    <property type="protein sequence ID" value="SMC75423.1"/>
    <property type="molecule type" value="Genomic_DNA"/>
</dbReference>
<keyword evidence="1" id="KW-0472">Membrane</keyword>
<name>A0A1W2BR48_9RHOB</name>
<gene>
    <name evidence="2" type="ORF">SAMN06295998_104281</name>
</gene>
<evidence type="ECO:0000313" key="2">
    <source>
        <dbReference type="EMBL" id="SMC75423.1"/>
    </source>
</evidence>
<keyword evidence="1" id="KW-0812">Transmembrane</keyword>
<evidence type="ECO:0000313" key="3">
    <source>
        <dbReference type="Proteomes" id="UP000192330"/>
    </source>
</evidence>
<dbReference type="AlphaFoldDB" id="A0A1W2BR48"/>
<feature type="transmembrane region" description="Helical" evidence="1">
    <location>
        <begin position="38"/>
        <end position="57"/>
    </location>
</feature>
<accession>A0A1W2BR48</accession>
<organism evidence="2 3">
    <name type="scientific">Primorskyibacter flagellatus</name>
    <dbReference type="NCBI Taxonomy" id="1387277"/>
    <lineage>
        <taxon>Bacteria</taxon>
        <taxon>Pseudomonadati</taxon>
        <taxon>Pseudomonadota</taxon>
        <taxon>Alphaproteobacteria</taxon>
        <taxon>Rhodobacterales</taxon>
        <taxon>Roseobacteraceae</taxon>
        <taxon>Primorskyibacter</taxon>
    </lineage>
</organism>
<feature type="transmembrane region" description="Helical" evidence="1">
    <location>
        <begin position="69"/>
        <end position="88"/>
    </location>
</feature>